<dbReference type="InterPro" id="IPR029071">
    <property type="entry name" value="Ubiquitin-like_domsf"/>
</dbReference>
<dbReference type="InParanoid" id="G0MED5"/>
<dbReference type="FunCoup" id="G0MED5">
    <property type="interactions" value="167"/>
</dbReference>
<evidence type="ECO:0000259" key="2">
    <source>
        <dbReference type="PROSITE" id="PS50053"/>
    </source>
</evidence>
<dbReference type="AlphaFoldDB" id="G0MED5"/>
<dbReference type="CDD" id="cd01763">
    <property type="entry name" value="Ubl_SUMO_like"/>
    <property type="match status" value="1"/>
</dbReference>
<dbReference type="HOGENOM" id="CLU_847934_0_0_1"/>
<dbReference type="Pfam" id="PF11976">
    <property type="entry name" value="Rad60-SLD"/>
    <property type="match status" value="1"/>
</dbReference>
<sequence>MSDSDDDNVYSDYLTNRRVTVQRNRQAVATYESDSDDDLAFLGKGSAPKRKREDDILADSDEEESFVTKVVETHNQKFKNKMDDLEEEYRKNVFNDNDGMIRVSTMDRNDALSNVIKTVQTLNRQTKTSTSAAGEEEEVEQEKDEEVVVADVSTGSFPVSLIIMDYECKGGDIRNRRELPLNSTFYEVRKEYAQKWNCRVDLVNLTYNGVKIEDQTTPKDLGFRPLEVPERIDANKLGGADGVFEKSPSPTTEVMNVDNETDYITLKVQLKNRRKPVHIKATDDTTIHDLKERIIQALTAQGENKIPTTDKMKVMFDDEYLTDMNQTCKEIGLEDADCVDIFF</sequence>
<reference evidence="4" key="1">
    <citation type="submission" date="2011-07" db="EMBL/GenBank/DDBJ databases">
        <authorList>
            <consortium name="Caenorhabditis brenneri Sequencing and Analysis Consortium"/>
            <person name="Wilson R.K."/>
        </authorList>
    </citation>
    <scope>NUCLEOTIDE SEQUENCE [LARGE SCALE GENOMIC DNA]</scope>
    <source>
        <strain evidence="4">PB2801</strain>
    </source>
</reference>
<dbReference type="eggNOG" id="ENOG502T0BP">
    <property type="taxonomic scope" value="Eukaryota"/>
</dbReference>
<dbReference type="STRING" id="135651.G0MED5"/>
<dbReference type="EMBL" id="GL379791">
    <property type="protein sequence ID" value="EGT52074.1"/>
    <property type="molecule type" value="Genomic_DNA"/>
</dbReference>
<dbReference type="SUPFAM" id="SSF54236">
    <property type="entry name" value="Ubiquitin-like"/>
    <property type="match status" value="2"/>
</dbReference>
<dbReference type="OrthoDB" id="442921at2759"/>
<feature type="region of interest" description="Disordered" evidence="1">
    <location>
        <begin position="29"/>
        <end position="58"/>
    </location>
</feature>
<name>G0MED5_CAEBE</name>
<evidence type="ECO:0000313" key="4">
    <source>
        <dbReference type="Proteomes" id="UP000008068"/>
    </source>
</evidence>
<dbReference type="Proteomes" id="UP000008068">
    <property type="component" value="Unassembled WGS sequence"/>
</dbReference>
<evidence type="ECO:0000256" key="1">
    <source>
        <dbReference type="SAM" id="MobiDB-lite"/>
    </source>
</evidence>
<organism evidence="4">
    <name type="scientific">Caenorhabditis brenneri</name>
    <name type="common">Nematode worm</name>
    <dbReference type="NCBI Taxonomy" id="135651"/>
    <lineage>
        <taxon>Eukaryota</taxon>
        <taxon>Metazoa</taxon>
        <taxon>Ecdysozoa</taxon>
        <taxon>Nematoda</taxon>
        <taxon>Chromadorea</taxon>
        <taxon>Rhabditida</taxon>
        <taxon>Rhabditina</taxon>
        <taxon>Rhabditomorpha</taxon>
        <taxon>Rhabditoidea</taxon>
        <taxon>Rhabditidae</taxon>
        <taxon>Peloderinae</taxon>
        <taxon>Caenorhabditis</taxon>
    </lineage>
</organism>
<keyword evidence="4" id="KW-1185">Reference proteome</keyword>
<proteinExistence type="predicted"/>
<dbReference type="InterPro" id="IPR000626">
    <property type="entry name" value="Ubiquitin-like_dom"/>
</dbReference>
<dbReference type="InterPro" id="IPR022617">
    <property type="entry name" value="Rad60/SUMO-like_dom"/>
</dbReference>
<evidence type="ECO:0000313" key="3">
    <source>
        <dbReference type="EMBL" id="EGT52074.1"/>
    </source>
</evidence>
<dbReference type="Gene3D" id="3.10.20.90">
    <property type="entry name" value="Phosphatidylinositol 3-kinase Catalytic Subunit, Chain A, domain 1"/>
    <property type="match status" value="1"/>
</dbReference>
<accession>G0MED5</accession>
<feature type="domain" description="Ubiquitin-like" evidence="2">
    <location>
        <begin position="264"/>
        <end position="343"/>
    </location>
</feature>
<dbReference type="PROSITE" id="PS50053">
    <property type="entry name" value="UBIQUITIN_2"/>
    <property type="match status" value="1"/>
</dbReference>
<protein>
    <recommendedName>
        <fullName evidence="2">Ubiquitin-like domain-containing protein</fullName>
    </recommendedName>
</protein>
<gene>
    <name evidence="3" type="ORF">CAEBREN_29106</name>
</gene>